<sequence>MKETVMWKKLLAAVFLIALVAWAALEFFVPTASEGIKDILFWTGMLAVLLTVTEVRRVRA</sequence>
<keyword evidence="1" id="KW-1133">Transmembrane helix</keyword>
<dbReference type="EMBL" id="NCEB01000015">
    <property type="protein sequence ID" value="OYX33580.1"/>
    <property type="molecule type" value="Genomic_DNA"/>
</dbReference>
<gene>
    <name evidence="2" type="ORF">B7Z01_08440</name>
</gene>
<dbReference type="Proteomes" id="UP000215595">
    <property type="component" value="Unassembled WGS sequence"/>
</dbReference>
<proteinExistence type="predicted"/>
<comment type="caution">
    <text evidence="2">The sequence shown here is derived from an EMBL/GenBank/DDBJ whole genome shotgun (WGS) entry which is preliminary data.</text>
</comment>
<feature type="transmembrane region" description="Helical" evidence="1">
    <location>
        <begin position="39"/>
        <end position="55"/>
    </location>
</feature>
<protein>
    <submittedName>
        <fullName evidence="2">Uncharacterized protein</fullName>
    </submittedName>
</protein>
<accession>A0A258FLW3</accession>
<dbReference type="AlphaFoldDB" id="A0A258FLW3"/>
<evidence type="ECO:0000256" key="1">
    <source>
        <dbReference type="SAM" id="Phobius"/>
    </source>
</evidence>
<name>A0A258FLW3_9CAUL</name>
<organism evidence="2 3">
    <name type="scientific">Brevundimonas subvibrioides</name>
    <dbReference type="NCBI Taxonomy" id="74313"/>
    <lineage>
        <taxon>Bacteria</taxon>
        <taxon>Pseudomonadati</taxon>
        <taxon>Pseudomonadota</taxon>
        <taxon>Alphaproteobacteria</taxon>
        <taxon>Caulobacterales</taxon>
        <taxon>Caulobacteraceae</taxon>
        <taxon>Brevundimonas</taxon>
    </lineage>
</organism>
<reference evidence="2 3" key="1">
    <citation type="submission" date="2017-03" db="EMBL/GenBank/DDBJ databases">
        <title>Lifting the veil on microbial sulfur biogeochemistry in mining wastewaters.</title>
        <authorList>
            <person name="Kantor R.S."/>
            <person name="Colenbrander Nelson T."/>
            <person name="Marshall S."/>
            <person name="Bennett D."/>
            <person name="Apte S."/>
            <person name="Camacho D."/>
            <person name="Thomas B.C."/>
            <person name="Warren L.A."/>
            <person name="Banfield J.F."/>
        </authorList>
    </citation>
    <scope>NUCLEOTIDE SEQUENCE [LARGE SCALE GENOMIC DNA]</scope>
    <source>
        <strain evidence="2">32-69-9</strain>
    </source>
</reference>
<evidence type="ECO:0000313" key="2">
    <source>
        <dbReference type="EMBL" id="OYX33580.1"/>
    </source>
</evidence>
<keyword evidence="1" id="KW-0472">Membrane</keyword>
<keyword evidence="1" id="KW-0812">Transmembrane</keyword>
<evidence type="ECO:0000313" key="3">
    <source>
        <dbReference type="Proteomes" id="UP000215595"/>
    </source>
</evidence>